<organism evidence="8 9">
    <name type="scientific">Stylophora pistillata</name>
    <name type="common">Smooth cauliflower coral</name>
    <dbReference type="NCBI Taxonomy" id="50429"/>
    <lineage>
        <taxon>Eukaryota</taxon>
        <taxon>Metazoa</taxon>
        <taxon>Cnidaria</taxon>
        <taxon>Anthozoa</taxon>
        <taxon>Hexacorallia</taxon>
        <taxon>Scleractinia</taxon>
        <taxon>Astrocoeniina</taxon>
        <taxon>Pocilloporidae</taxon>
        <taxon>Stylophora</taxon>
    </lineage>
</organism>
<keyword evidence="2" id="KW-0732">Signal</keyword>
<keyword evidence="4" id="KW-1015">Disulfide bond</keyword>
<dbReference type="GO" id="GO:0005509">
    <property type="term" value="F:calcium ion binding"/>
    <property type="evidence" value="ECO:0007669"/>
    <property type="project" value="InterPro"/>
</dbReference>
<dbReference type="InterPro" id="IPR000742">
    <property type="entry name" value="EGF"/>
</dbReference>
<dbReference type="InterPro" id="IPR050373">
    <property type="entry name" value="Fibrinogen_C-term_domain"/>
</dbReference>
<dbReference type="InterPro" id="IPR024731">
    <property type="entry name" value="NELL2-like_EGF"/>
</dbReference>
<dbReference type="PROSITE" id="PS50026">
    <property type="entry name" value="EGF_3"/>
    <property type="match status" value="1"/>
</dbReference>
<dbReference type="PROSITE" id="PS00010">
    <property type="entry name" value="ASX_HYDROXYL"/>
    <property type="match status" value="1"/>
</dbReference>
<dbReference type="PANTHER" id="PTHR19143">
    <property type="entry name" value="FIBRINOGEN/TENASCIN/ANGIOPOEITIN"/>
    <property type="match status" value="1"/>
</dbReference>
<dbReference type="Pfam" id="PF07645">
    <property type="entry name" value="EGF_CA"/>
    <property type="match status" value="1"/>
</dbReference>
<dbReference type="FunFam" id="2.10.25.10:FF:000038">
    <property type="entry name" value="Fibrillin 2"/>
    <property type="match status" value="1"/>
</dbReference>
<dbReference type="InterPro" id="IPR036056">
    <property type="entry name" value="Fibrinogen-like_C"/>
</dbReference>
<evidence type="ECO:0000256" key="4">
    <source>
        <dbReference type="ARBA" id="ARBA00023157"/>
    </source>
</evidence>
<evidence type="ECO:0000313" key="8">
    <source>
        <dbReference type="EMBL" id="PFX14872.1"/>
    </source>
</evidence>
<dbReference type="STRING" id="50429.A0A2B4RF27"/>
<dbReference type="PROSITE" id="PS51406">
    <property type="entry name" value="FIBRINOGEN_C_2"/>
    <property type="match status" value="1"/>
</dbReference>
<keyword evidence="3" id="KW-0677">Repeat</keyword>
<dbReference type="Gene3D" id="2.10.25.10">
    <property type="entry name" value="Laminin"/>
    <property type="match status" value="2"/>
</dbReference>
<keyword evidence="9" id="KW-1185">Reference proteome</keyword>
<dbReference type="Pfam" id="PF12947">
    <property type="entry name" value="EGF_3"/>
    <property type="match status" value="1"/>
</dbReference>
<evidence type="ECO:0000256" key="1">
    <source>
        <dbReference type="ARBA" id="ARBA00022536"/>
    </source>
</evidence>
<dbReference type="InterPro" id="IPR049883">
    <property type="entry name" value="NOTCH1_EGF-like"/>
</dbReference>
<dbReference type="Gene3D" id="3.90.215.10">
    <property type="entry name" value="Gamma Fibrinogen, chain A, domain 1"/>
    <property type="match status" value="1"/>
</dbReference>
<feature type="domain" description="Fibrinogen C-terminal" evidence="7">
    <location>
        <begin position="252"/>
        <end position="397"/>
    </location>
</feature>
<dbReference type="AlphaFoldDB" id="A0A2B4RF27"/>
<dbReference type="Pfam" id="PF00147">
    <property type="entry name" value="Fibrinogen_C"/>
    <property type="match status" value="1"/>
</dbReference>
<name>A0A2B4RF27_STYPI</name>
<proteinExistence type="predicted"/>
<comment type="caution">
    <text evidence="8">The sequence shown here is derived from an EMBL/GenBank/DDBJ whole genome shotgun (WGS) entry which is preliminary data.</text>
</comment>
<dbReference type="InterPro" id="IPR014716">
    <property type="entry name" value="Fibrinogen_a/b/g_C_1"/>
</dbReference>
<dbReference type="InterPro" id="IPR001881">
    <property type="entry name" value="EGF-like_Ca-bd_dom"/>
</dbReference>
<evidence type="ECO:0000256" key="2">
    <source>
        <dbReference type="ARBA" id="ARBA00022729"/>
    </source>
</evidence>
<dbReference type="CDD" id="cd00054">
    <property type="entry name" value="EGF_CA"/>
    <property type="match status" value="2"/>
</dbReference>
<keyword evidence="1 5" id="KW-0245">EGF-like domain</keyword>
<dbReference type="PROSITE" id="PS01187">
    <property type="entry name" value="EGF_CA"/>
    <property type="match status" value="1"/>
</dbReference>
<evidence type="ECO:0000313" key="9">
    <source>
        <dbReference type="Proteomes" id="UP000225706"/>
    </source>
</evidence>
<dbReference type="GO" id="GO:0005615">
    <property type="term" value="C:extracellular space"/>
    <property type="evidence" value="ECO:0007669"/>
    <property type="project" value="TreeGrafter"/>
</dbReference>
<accession>A0A2B4RF27</accession>
<dbReference type="PROSITE" id="PS01186">
    <property type="entry name" value="EGF_2"/>
    <property type="match status" value="1"/>
</dbReference>
<gene>
    <name evidence="8" type="primary">fibcd1-a</name>
    <name evidence="8" type="ORF">AWC38_SpisGene20935</name>
</gene>
<evidence type="ECO:0000256" key="3">
    <source>
        <dbReference type="ARBA" id="ARBA00022737"/>
    </source>
</evidence>
<protein>
    <submittedName>
        <fullName evidence="8">Fibrinogen C domain-containing protein 1-A</fullName>
    </submittedName>
</protein>
<feature type="domain" description="EGF-like" evidence="6">
    <location>
        <begin position="14"/>
        <end position="54"/>
    </location>
</feature>
<dbReference type="InterPro" id="IPR002181">
    <property type="entry name" value="Fibrinogen_a/b/g_C_dom"/>
</dbReference>
<dbReference type="SUPFAM" id="SSF57196">
    <property type="entry name" value="EGF/Laminin"/>
    <property type="match status" value="1"/>
</dbReference>
<dbReference type="OrthoDB" id="5983152at2759"/>
<evidence type="ECO:0000259" key="7">
    <source>
        <dbReference type="PROSITE" id="PS51406"/>
    </source>
</evidence>
<dbReference type="InterPro" id="IPR018097">
    <property type="entry name" value="EGF_Ca-bd_CS"/>
</dbReference>
<dbReference type="EMBL" id="LSMT01000716">
    <property type="protein sequence ID" value="PFX14872.1"/>
    <property type="molecule type" value="Genomic_DNA"/>
</dbReference>
<dbReference type="SUPFAM" id="SSF56496">
    <property type="entry name" value="Fibrinogen C-terminal domain-like"/>
    <property type="match status" value="1"/>
</dbReference>
<evidence type="ECO:0000256" key="5">
    <source>
        <dbReference type="PROSITE-ProRule" id="PRU00076"/>
    </source>
</evidence>
<sequence>MRTIMVRSIDFISDIDECVTNIHNCSKNTRCTNTEGSYNCSCNPGFSGDMDNCTARTPTVQTPRDPTTALVILDTEGMDINAKTSTSVPKKSTIVARATPLVQTARDYSTVLVILVSGATDTTAQTSTSVPKISTIVARITPLVPIARDRSAVIVILDSEGMDITAQTSTSVLQKPTTSTRRPSVQTPRDLTTALVTLDSAGMYMNAKTLTNALKKTHNCSHGNSTCENTKGSFKCICKPGLRGDGYNCRVDLLVALPKDCADLYRTGQRRDGVFTFDPDGAGAFEVFCDQTNNGGGWIVFQRKRRGSYSFSKDWNDYKNGFGNQSKDFWPGLDKLHRLTISSHHQLRICGRHCDTQYKLYKSFKVQSEETNYKLEVGELEDEQGNGESSMSVMGFD</sequence>
<dbReference type="Proteomes" id="UP000225706">
    <property type="component" value="Unassembled WGS sequence"/>
</dbReference>
<reference evidence="9" key="1">
    <citation type="journal article" date="2017" name="bioRxiv">
        <title>Comparative analysis of the genomes of Stylophora pistillata and Acropora digitifera provides evidence for extensive differences between species of corals.</title>
        <authorList>
            <person name="Voolstra C.R."/>
            <person name="Li Y."/>
            <person name="Liew Y.J."/>
            <person name="Baumgarten S."/>
            <person name="Zoccola D."/>
            <person name="Flot J.-F."/>
            <person name="Tambutte S."/>
            <person name="Allemand D."/>
            <person name="Aranda M."/>
        </authorList>
    </citation>
    <scope>NUCLEOTIDE SEQUENCE [LARGE SCALE GENOMIC DNA]</scope>
</reference>
<dbReference type="SMART" id="SM00179">
    <property type="entry name" value="EGF_CA"/>
    <property type="match status" value="2"/>
</dbReference>
<dbReference type="SMART" id="SM00186">
    <property type="entry name" value="FBG"/>
    <property type="match status" value="1"/>
</dbReference>
<dbReference type="NCBIfam" id="NF040941">
    <property type="entry name" value="GGGWT_bact"/>
    <property type="match status" value="1"/>
</dbReference>
<comment type="caution">
    <text evidence="5">Lacks conserved residue(s) required for the propagation of feature annotation.</text>
</comment>
<evidence type="ECO:0000259" key="6">
    <source>
        <dbReference type="PROSITE" id="PS50026"/>
    </source>
</evidence>
<dbReference type="InterPro" id="IPR000152">
    <property type="entry name" value="EGF-type_Asp/Asn_hydroxyl_site"/>
</dbReference>
<dbReference type="SMART" id="SM00181">
    <property type="entry name" value="EGF"/>
    <property type="match status" value="2"/>
</dbReference>